<dbReference type="RefSeq" id="WP_091870045.1">
    <property type="nucleotide sequence ID" value="NZ_FOLD01000001.1"/>
</dbReference>
<feature type="signal peptide" evidence="1">
    <location>
        <begin position="1"/>
        <end position="24"/>
    </location>
</feature>
<keyword evidence="4" id="KW-1185">Reference proteome</keyword>
<dbReference type="NCBIfam" id="TIGR02595">
    <property type="entry name" value="PEP_CTERM"/>
    <property type="match status" value="1"/>
</dbReference>
<accession>A0A1I1DM52</accession>
<evidence type="ECO:0000259" key="2">
    <source>
        <dbReference type="Pfam" id="PF07589"/>
    </source>
</evidence>
<evidence type="ECO:0000256" key="1">
    <source>
        <dbReference type="SAM" id="SignalP"/>
    </source>
</evidence>
<dbReference type="STRING" id="1164594.SAMN05216204_101259"/>
<name>A0A1I1DM52_9BURK</name>
<keyword evidence="1" id="KW-0732">Signal</keyword>
<evidence type="ECO:0000313" key="4">
    <source>
        <dbReference type="Proteomes" id="UP000198639"/>
    </source>
</evidence>
<proteinExistence type="predicted"/>
<dbReference type="InterPro" id="IPR013424">
    <property type="entry name" value="Ice-binding_C"/>
</dbReference>
<dbReference type="OrthoDB" id="8743907at2"/>
<dbReference type="AlphaFoldDB" id="A0A1I1DM52"/>
<organism evidence="3 4">
    <name type="scientific">Massilia yuzhufengensis</name>
    <dbReference type="NCBI Taxonomy" id="1164594"/>
    <lineage>
        <taxon>Bacteria</taxon>
        <taxon>Pseudomonadati</taxon>
        <taxon>Pseudomonadota</taxon>
        <taxon>Betaproteobacteria</taxon>
        <taxon>Burkholderiales</taxon>
        <taxon>Oxalobacteraceae</taxon>
        <taxon>Telluria group</taxon>
        <taxon>Massilia</taxon>
    </lineage>
</organism>
<feature type="domain" description="Ice-binding protein C-terminal" evidence="2">
    <location>
        <begin position="290"/>
        <end position="312"/>
    </location>
</feature>
<feature type="chain" id="PRO_5011784217" evidence="1">
    <location>
        <begin position="25"/>
        <end position="320"/>
    </location>
</feature>
<protein>
    <submittedName>
        <fullName evidence="3">VPLPA-CTERM protein sorting domain-containing protein</fullName>
    </submittedName>
</protein>
<dbReference type="Pfam" id="PF07589">
    <property type="entry name" value="PEP-CTERM"/>
    <property type="match status" value="1"/>
</dbReference>
<dbReference type="Proteomes" id="UP000198639">
    <property type="component" value="Unassembled WGS sequence"/>
</dbReference>
<evidence type="ECO:0000313" key="3">
    <source>
        <dbReference type="EMBL" id="SFB75452.1"/>
    </source>
</evidence>
<gene>
    <name evidence="3" type="ORF">SAMN05216204_101259</name>
</gene>
<reference evidence="4" key="1">
    <citation type="submission" date="2016-10" db="EMBL/GenBank/DDBJ databases">
        <authorList>
            <person name="Varghese N."/>
            <person name="Submissions S."/>
        </authorList>
    </citation>
    <scope>NUCLEOTIDE SEQUENCE [LARGE SCALE GENOMIC DNA]</scope>
    <source>
        <strain evidence="4">CGMCC 1.12041</strain>
    </source>
</reference>
<dbReference type="EMBL" id="FOLD01000001">
    <property type="protein sequence ID" value="SFB75452.1"/>
    <property type="molecule type" value="Genomic_DNA"/>
</dbReference>
<sequence length="320" mass="32700">MISIRKLAPIALAIGMSFAGVAHADPIVNFNLKDGNNNLLTTGGTGLDWASSGSGVAKAVGGFNPNVALQQGYEFDFLYQAALKGSVGGLQNMNGLDAEANGVGDAGKGYEFTIVSKMREVVLSSSVSTGGPGPNTSTAVFGLAGTPAQNRVAIYYDTAMNANTALGTGFDDGQLIALFTIDAGDDAFPTFSSFTSMAPNAGNGSARIRASLSQPGDFVDSNFLEGITSLIFGINFQSNLNYPAGDSATAGFHLSSEPNSAGLFPGYAVNLAGGDLLLQVDGNSQFTSRVPEPASIMLIGAGLMGALGATRRRSNKAKQA</sequence>